<keyword evidence="1" id="KW-0812">Transmembrane</keyword>
<feature type="transmembrane region" description="Helical" evidence="1">
    <location>
        <begin position="48"/>
        <end position="66"/>
    </location>
</feature>
<dbReference type="KEGG" id="gma:AciX8_3264"/>
<feature type="transmembrane region" description="Helical" evidence="1">
    <location>
        <begin position="9"/>
        <end position="36"/>
    </location>
</feature>
<accession>G8NU08</accession>
<dbReference type="HOGENOM" id="CLU_1737985_0_0_0"/>
<proteinExistence type="predicted"/>
<evidence type="ECO:0000313" key="3">
    <source>
        <dbReference type="Proteomes" id="UP000007113"/>
    </source>
</evidence>
<dbReference type="EMBL" id="CP003130">
    <property type="protein sequence ID" value="AEU37564.1"/>
    <property type="molecule type" value="Genomic_DNA"/>
</dbReference>
<dbReference type="AlphaFoldDB" id="G8NU08"/>
<dbReference type="RefSeq" id="WP_014266438.1">
    <property type="nucleotide sequence ID" value="NC_016631.1"/>
</dbReference>
<reference evidence="2 3" key="1">
    <citation type="submission" date="2011-11" db="EMBL/GenBank/DDBJ databases">
        <title>Complete sequence of Granulicella mallensis MP5ACTX8.</title>
        <authorList>
            <consortium name="US DOE Joint Genome Institute"/>
            <person name="Lucas S."/>
            <person name="Copeland A."/>
            <person name="Lapidus A."/>
            <person name="Cheng J.-F."/>
            <person name="Goodwin L."/>
            <person name="Pitluck S."/>
            <person name="Peters L."/>
            <person name="Lu M."/>
            <person name="Detter J.C."/>
            <person name="Han C."/>
            <person name="Tapia R."/>
            <person name="Land M."/>
            <person name="Hauser L."/>
            <person name="Kyrpides N."/>
            <person name="Ivanova N."/>
            <person name="Mikhailova N."/>
            <person name="Pagani I."/>
            <person name="Rawat S."/>
            <person name="Mannisto M."/>
            <person name="Haggblom M."/>
            <person name="Woyke T."/>
        </authorList>
    </citation>
    <scope>NUCLEOTIDE SEQUENCE [LARGE SCALE GENOMIC DNA]</scope>
    <source>
        <strain evidence="3">ATCC BAA-1857 / DSM 23137 / MP5ACTX8</strain>
    </source>
</reference>
<evidence type="ECO:0000313" key="2">
    <source>
        <dbReference type="EMBL" id="AEU37564.1"/>
    </source>
</evidence>
<dbReference type="Proteomes" id="UP000007113">
    <property type="component" value="Chromosome"/>
</dbReference>
<keyword evidence="1" id="KW-0472">Membrane</keyword>
<organism evidence="2 3">
    <name type="scientific">Granulicella mallensis (strain ATCC BAA-1857 / DSM 23137 / MP5ACTX8)</name>
    <dbReference type="NCBI Taxonomy" id="682795"/>
    <lineage>
        <taxon>Bacteria</taxon>
        <taxon>Pseudomonadati</taxon>
        <taxon>Acidobacteriota</taxon>
        <taxon>Terriglobia</taxon>
        <taxon>Terriglobales</taxon>
        <taxon>Acidobacteriaceae</taxon>
        <taxon>Granulicella</taxon>
    </lineage>
</organism>
<sequence length="150" mass="17008" precursor="true">MKEYRVQRIWLWLITMIGPPLALAFIAIAVLTVFASDANPTQTLAQKSLTSLICVFLGLAMAYAPWTAWTARLWLNDTGIRFKYGFRTHEIHKEQIRSYSLRPGVRMVAMPLMPGFIELYGTDKKKIASIPGYFEGRAELLAWLNKVVSG</sequence>
<gene>
    <name evidence="2" type="ordered locus">AciX8_3264</name>
</gene>
<protein>
    <submittedName>
        <fullName evidence="2">Uncharacterized protein</fullName>
    </submittedName>
</protein>
<name>G8NU08_GRAMM</name>
<keyword evidence="1" id="KW-1133">Transmembrane helix</keyword>
<keyword evidence="3" id="KW-1185">Reference proteome</keyword>
<evidence type="ECO:0000256" key="1">
    <source>
        <dbReference type="SAM" id="Phobius"/>
    </source>
</evidence>